<accession>A0A1I2EW01</accession>
<dbReference type="EMBL" id="FONX01000008">
    <property type="protein sequence ID" value="SFE96390.1"/>
    <property type="molecule type" value="Genomic_DNA"/>
</dbReference>
<keyword evidence="2" id="KW-1185">Reference proteome</keyword>
<evidence type="ECO:0000313" key="2">
    <source>
        <dbReference type="Proteomes" id="UP000199119"/>
    </source>
</evidence>
<name>A0A1I2EW01_9BURK</name>
<dbReference type="RefSeq" id="WP_175518493.1">
    <property type="nucleotide sequence ID" value="NZ_FONX01000008.1"/>
</dbReference>
<dbReference type="InterPro" id="IPR021333">
    <property type="entry name" value="DUF2946"/>
</dbReference>
<evidence type="ECO:0008006" key="3">
    <source>
        <dbReference type="Google" id="ProtNLM"/>
    </source>
</evidence>
<gene>
    <name evidence="1" type="ORF">SAMN04489711_108132</name>
</gene>
<protein>
    <recommendedName>
        <fullName evidence="3">DUF2946 domain-containing protein</fullName>
    </recommendedName>
</protein>
<reference evidence="2" key="1">
    <citation type="submission" date="2016-10" db="EMBL/GenBank/DDBJ databases">
        <authorList>
            <person name="Varghese N."/>
            <person name="Submissions S."/>
        </authorList>
    </citation>
    <scope>NUCLEOTIDE SEQUENCE [LARGE SCALE GENOMIC DNA]</scope>
    <source>
        <strain evidence="2">DSM 27981</strain>
    </source>
</reference>
<proteinExistence type="predicted"/>
<organism evidence="1 2">
    <name type="scientific">Paracidovorax wautersii</name>
    <dbReference type="NCBI Taxonomy" id="1177982"/>
    <lineage>
        <taxon>Bacteria</taxon>
        <taxon>Pseudomonadati</taxon>
        <taxon>Pseudomonadota</taxon>
        <taxon>Betaproteobacteria</taxon>
        <taxon>Burkholderiales</taxon>
        <taxon>Comamonadaceae</taxon>
        <taxon>Paracidovorax</taxon>
    </lineage>
</organism>
<dbReference type="AlphaFoldDB" id="A0A1I2EW01"/>
<dbReference type="Pfam" id="PF11162">
    <property type="entry name" value="DUF2946"/>
    <property type="match status" value="1"/>
</dbReference>
<dbReference type="Proteomes" id="UP000199119">
    <property type="component" value="Unassembled WGS sequence"/>
</dbReference>
<evidence type="ECO:0000313" key="1">
    <source>
        <dbReference type="EMBL" id="SFE96390.1"/>
    </source>
</evidence>
<dbReference type="STRING" id="1177982.SAMN04489711_108132"/>
<sequence>MPAHLRRRTTAPAITRWVLAWFLLALGVATAAPLVQPKPWVLVCSASGVVALVALQDDDGSSGGSDGAAAPGGLHHTLDCALCLPGGAPPPLLVWALAAPAPLPHVLLPVEAARIAALVGAPLPARGPPGAQG</sequence>